<proteinExistence type="predicted"/>
<dbReference type="RefSeq" id="WP_200393484.1">
    <property type="nucleotide sequence ID" value="NZ_CP066831.1"/>
</dbReference>
<reference evidence="3 4" key="1">
    <citation type="submission" date="2020-12" db="EMBL/GenBank/DDBJ databases">
        <title>A novel species.</title>
        <authorList>
            <person name="Li K."/>
        </authorList>
    </citation>
    <scope>NUCLEOTIDE SEQUENCE [LARGE SCALE GENOMIC DNA]</scope>
    <source>
        <strain evidence="3 4">ZYC-3</strain>
    </source>
</reference>
<evidence type="ECO:0000259" key="2">
    <source>
        <dbReference type="Pfam" id="PF01471"/>
    </source>
</evidence>
<dbReference type="Proteomes" id="UP000595636">
    <property type="component" value="Chromosome"/>
</dbReference>
<evidence type="ECO:0000313" key="4">
    <source>
        <dbReference type="Proteomes" id="UP000595636"/>
    </source>
</evidence>
<dbReference type="InterPro" id="IPR036366">
    <property type="entry name" value="PGBDSf"/>
</dbReference>
<feature type="signal peptide" evidence="1">
    <location>
        <begin position="1"/>
        <end position="30"/>
    </location>
</feature>
<protein>
    <submittedName>
        <fullName evidence="3">Peptidoglycan-binding protein</fullName>
    </submittedName>
</protein>
<sequence length="123" mass="13438">MTIRHRIAALVATVAMAGGILAVAPSAAQAAPPTPTTGRSEVGIQLYCGYYDGTATVRRGSKGNAVREVQCILNYWQGRQILRVDGDFGSNTEHWVKEFQRGWRIKDDGIVGSDTWNFLRDGV</sequence>
<gene>
    <name evidence="3" type="ORF">JEQ17_01670</name>
</gene>
<dbReference type="SUPFAM" id="SSF47090">
    <property type="entry name" value="PGBD-like"/>
    <property type="match status" value="1"/>
</dbReference>
<keyword evidence="4" id="KW-1185">Reference proteome</keyword>
<evidence type="ECO:0000256" key="1">
    <source>
        <dbReference type="SAM" id="SignalP"/>
    </source>
</evidence>
<dbReference type="AlphaFoldDB" id="A0A7T7KTK8"/>
<keyword evidence="1" id="KW-0732">Signal</keyword>
<dbReference type="EMBL" id="CP066831">
    <property type="protein sequence ID" value="QQM38315.1"/>
    <property type="molecule type" value="Genomic_DNA"/>
</dbReference>
<feature type="chain" id="PRO_5032656064" evidence="1">
    <location>
        <begin position="31"/>
        <end position="123"/>
    </location>
</feature>
<feature type="domain" description="Peptidoglycan binding-like" evidence="2">
    <location>
        <begin position="63"/>
        <end position="119"/>
    </location>
</feature>
<dbReference type="Gene3D" id="1.10.101.10">
    <property type="entry name" value="PGBD-like superfamily/PGBD"/>
    <property type="match status" value="1"/>
</dbReference>
<dbReference type="Pfam" id="PF01471">
    <property type="entry name" value="PG_binding_1"/>
    <property type="match status" value="1"/>
</dbReference>
<dbReference type="InterPro" id="IPR002477">
    <property type="entry name" value="Peptidoglycan-bd-like"/>
</dbReference>
<name>A0A7T7KTK8_9ACTN</name>
<accession>A0A7T7KTK8</accession>
<evidence type="ECO:0000313" key="3">
    <source>
        <dbReference type="EMBL" id="QQM38315.1"/>
    </source>
</evidence>
<dbReference type="InterPro" id="IPR036365">
    <property type="entry name" value="PGBD-like_sf"/>
</dbReference>
<organism evidence="3 4">
    <name type="scientific">Streptomyces liliifuscus</name>
    <dbReference type="NCBI Taxonomy" id="2797636"/>
    <lineage>
        <taxon>Bacteria</taxon>
        <taxon>Bacillati</taxon>
        <taxon>Actinomycetota</taxon>
        <taxon>Actinomycetes</taxon>
        <taxon>Kitasatosporales</taxon>
        <taxon>Streptomycetaceae</taxon>
        <taxon>Streptomyces</taxon>
    </lineage>
</organism>
<dbReference type="KEGG" id="slf:JEQ17_01670"/>